<feature type="non-terminal residue" evidence="2">
    <location>
        <position position="50"/>
    </location>
</feature>
<comment type="caution">
    <text evidence="2">The sequence shown here is derived from an EMBL/GenBank/DDBJ whole genome shotgun (WGS) entry which is preliminary data.</text>
</comment>
<organism evidence="2 3">
    <name type="scientific">Pan troglodytes</name>
    <name type="common">Chimpanzee</name>
    <dbReference type="NCBI Taxonomy" id="9598"/>
    <lineage>
        <taxon>Eukaryota</taxon>
        <taxon>Metazoa</taxon>
        <taxon>Chordata</taxon>
        <taxon>Craniata</taxon>
        <taxon>Vertebrata</taxon>
        <taxon>Euteleostomi</taxon>
        <taxon>Mammalia</taxon>
        <taxon>Eutheria</taxon>
        <taxon>Euarchontoglires</taxon>
        <taxon>Primates</taxon>
        <taxon>Haplorrhini</taxon>
        <taxon>Catarrhini</taxon>
        <taxon>Hominidae</taxon>
        <taxon>Pan</taxon>
    </lineage>
</organism>
<dbReference type="AlphaFoldDB" id="A0A2J8PIL0"/>
<proteinExistence type="predicted"/>
<dbReference type="SMR" id="A0A2J8PIL0"/>
<protein>
    <submittedName>
        <fullName evidence="2">FUT8 isoform 9</fullName>
    </submittedName>
</protein>
<dbReference type="Proteomes" id="UP000236370">
    <property type="component" value="Unassembled WGS sequence"/>
</dbReference>
<accession>A0A2J8PIL0</accession>
<keyword evidence="1" id="KW-0472">Membrane</keyword>
<name>A0A2J8PIL0_PANTR</name>
<feature type="transmembrane region" description="Helical" evidence="1">
    <location>
        <begin position="6"/>
        <end position="25"/>
    </location>
</feature>
<dbReference type="EMBL" id="NBAG03000214">
    <property type="protein sequence ID" value="PNI83845.1"/>
    <property type="molecule type" value="Genomic_DNA"/>
</dbReference>
<keyword evidence="1" id="KW-1133">Transmembrane helix</keyword>
<reference evidence="2 3" key="1">
    <citation type="submission" date="2017-12" db="EMBL/GenBank/DDBJ databases">
        <title>High-resolution comparative analysis of great ape genomes.</title>
        <authorList>
            <person name="Pollen A."/>
            <person name="Hastie A."/>
            <person name="Hormozdiari F."/>
            <person name="Dougherty M."/>
            <person name="Liu R."/>
            <person name="Chaisson M."/>
            <person name="Hoppe E."/>
            <person name="Hill C."/>
            <person name="Pang A."/>
            <person name="Hillier L."/>
            <person name="Baker C."/>
            <person name="Armstrong J."/>
            <person name="Shendure J."/>
            <person name="Paten B."/>
            <person name="Wilson R."/>
            <person name="Chao H."/>
            <person name="Schneider V."/>
            <person name="Ventura M."/>
            <person name="Kronenberg Z."/>
            <person name="Murali S."/>
            <person name="Gordon D."/>
            <person name="Cantsilieris S."/>
            <person name="Munson K."/>
            <person name="Nelson B."/>
            <person name="Raja A."/>
            <person name="Underwood J."/>
            <person name="Diekhans M."/>
            <person name="Fiddes I."/>
            <person name="Haussler D."/>
            <person name="Eichler E."/>
        </authorList>
    </citation>
    <scope>NUCLEOTIDE SEQUENCE [LARGE SCALE GENOMIC DNA]</scope>
    <source>
        <strain evidence="2">Yerkes chimp pedigree #C0471</strain>
    </source>
</reference>
<sequence>MRPWTGSWRWIMLILFAWGTLLFYIGGHLVRDNDHPDHSSRELSKILAKL</sequence>
<keyword evidence="1" id="KW-0812">Transmembrane</keyword>
<evidence type="ECO:0000256" key="1">
    <source>
        <dbReference type="SAM" id="Phobius"/>
    </source>
</evidence>
<evidence type="ECO:0000313" key="2">
    <source>
        <dbReference type="EMBL" id="PNI83845.1"/>
    </source>
</evidence>
<evidence type="ECO:0000313" key="3">
    <source>
        <dbReference type="Proteomes" id="UP000236370"/>
    </source>
</evidence>
<gene>
    <name evidence="2" type="ORF">CK820_G0002692</name>
</gene>